<dbReference type="AlphaFoldDB" id="A0AAE0T0G7"/>
<gene>
    <name evidence="1" type="ORF">CHS0354_019123</name>
</gene>
<dbReference type="Proteomes" id="UP001195483">
    <property type="component" value="Unassembled WGS sequence"/>
</dbReference>
<feature type="non-terminal residue" evidence="1">
    <location>
        <position position="1"/>
    </location>
</feature>
<organism evidence="1 2">
    <name type="scientific">Potamilus streckersoni</name>
    <dbReference type="NCBI Taxonomy" id="2493646"/>
    <lineage>
        <taxon>Eukaryota</taxon>
        <taxon>Metazoa</taxon>
        <taxon>Spiralia</taxon>
        <taxon>Lophotrochozoa</taxon>
        <taxon>Mollusca</taxon>
        <taxon>Bivalvia</taxon>
        <taxon>Autobranchia</taxon>
        <taxon>Heteroconchia</taxon>
        <taxon>Palaeoheterodonta</taxon>
        <taxon>Unionida</taxon>
        <taxon>Unionoidea</taxon>
        <taxon>Unionidae</taxon>
        <taxon>Ambleminae</taxon>
        <taxon>Lampsilini</taxon>
        <taxon>Potamilus</taxon>
    </lineage>
</organism>
<evidence type="ECO:0000313" key="1">
    <source>
        <dbReference type="EMBL" id="KAK3601129.1"/>
    </source>
</evidence>
<reference evidence="1" key="3">
    <citation type="submission" date="2023-05" db="EMBL/GenBank/DDBJ databases">
        <authorList>
            <person name="Smith C.H."/>
        </authorList>
    </citation>
    <scope>NUCLEOTIDE SEQUENCE</scope>
    <source>
        <strain evidence="1">CHS0354</strain>
        <tissue evidence="1">Mantle</tissue>
    </source>
</reference>
<accession>A0AAE0T0G7</accession>
<comment type="caution">
    <text evidence="1">The sequence shown here is derived from an EMBL/GenBank/DDBJ whole genome shotgun (WGS) entry which is preliminary data.</text>
</comment>
<reference evidence="1" key="1">
    <citation type="journal article" date="2021" name="Genome Biol. Evol.">
        <title>A High-Quality Reference Genome for a Parasitic Bivalve with Doubly Uniparental Inheritance (Bivalvia: Unionida).</title>
        <authorList>
            <person name="Smith C.H."/>
        </authorList>
    </citation>
    <scope>NUCLEOTIDE SEQUENCE</scope>
    <source>
        <strain evidence="1">CHS0354</strain>
    </source>
</reference>
<protein>
    <submittedName>
        <fullName evidence="1">Uncharacterized protein</fullName>
    </submittedName>
</protein>
<proteinExistence type="predicted"/>
<dbReference type="EMBL" id="JAEAOA010001187">
    <property type="protein sequence ID" value="KAK3601129.1"/>
    <property type="molecule type" value="Genomic_DNA"/>
</dbReference>
<name>A0AAE0T0G7_9BIVA</name>
<evidence type="ECO:0000313" key="2">
    <source>
        <dbReference type="Proteomes" id="UP001195483"/>
    </source>
</evidence>
<sequence>EVKVYHSTDEGETAALLACPALKYLYLKAGAPIFLNVFLSDELVKDSDELLLRFIRTVLKFHITFLQSINPRKETLLPVGNN</sequence>
<keyword evidence="2" id="KW-1185">Reference proteome</keyword>
<reference evidence="1" key="2">
    <citation type="journal article" date="2021" name="Genome Biol. Evol.">
        <title>Developing a high-quality reference genome for a parasitic bivalve with doubly uniparental inheritance (Bivalvia: Unionida).</title>
        <authorList>
            <person name="Smith C.H."/>
        </authorList>
    </citation>
    <scope>NUCLEOTIDE SEQUENCE</scope>
    <source>
        <strain evidence="1">CHS0354</strain>
        <tissue evidence="1">Mantle</tissue>
    </source>
</reference>